<evidence type="ECO:0000256" key="1">
    <source>
        <dbReference type="ARBA" id="ARBA00023015"/>
    </source>
</evidence>
<evidence type="ECO:0000313" key="5">
    <source>
        <dbReference type="EMBL" id="MBB5708819.1"/>
    </source>
</evidence>
<dbReference type="SUPFAM" id="SSF46785">
    <property type="entry name" value="Winged helix' DNA-binding domain"/>
    <property type="match status" value="1"/>
</dbReference>
<proteinExistence type="predicted"/>
<dbReference type="InterPro" id="IPR012318">
    <property type="entry name" value="HTH_CRP"/>
</dbReference>
<dbReference type="GO" id="GO:0003677">
    <property type="term" value="F:DNA binding"/>
    <property type="evidence" value="ECO:0007669"/>
    <property type="project" value="UniProtKB-KW"/>
</dbReference>
<keyword evidence="1" id="KW-0805">Transcription regulation</keyword>
<dbReference type="Pfam" id="PF00027">
    <property type="entry name" value="cNMP_binding"/>
    <property type="match status" value="1"/>
</dbReference>
<reference evidence="5 6" key="1">
    <citation type="submission" date="2020-08" db="EMBL/GenBank/DDBJ databases">
        <title>Genomic Encyclopedia of Type Strains, Phase IV (KMG-IV): sequencing the most valuable type-strain genomes for metagenomic binning, comparative biology and taxonomic classification.</title>
        <authorList>
            <person name="Goeker M."/>
        </authorList>
    </citation>
    <scope>NUCLEOTIDE SEQUENCE [LARGE SCALE GENOMIC DNA]</scope>
    <source>
        <strain evidence="5 6">DSM 26736</strain>
    </source>
</reference>
<protein>
    <submittedName>
        <fullName evidence="5">CRP-like cAMP-binding protein</fullName>
    </submittedName>
</protein>
<dbReference type="InterPro" id="IPR036388">
    <property type="entry name" value="WH-like_DNA-bd_sf"/>
</dbReference>
<dbReference type="SUPFAM" id="SSF51206">
    <property type="entry name" value="cAMP-binding domain-like"/>
    <property type="match status" value="1"/>
</dbReference>
<feature type="domain" description="HTH crp-type" evidence="4">
    <location>
        <begin position="145"/>
        <end position="219"/>
    </location>
</feature>
<dbReference type="InterPro" id="IPR018490">
    <property type="entry name" value="cNMP-bd_dom_sf"/>
</dbReference>
<evidence type="ECO:0000256" key="2">
    <source>
        <dbReference type="ARBA" id="ARBA00023125"/>
    </source>
</evidence>
<keyword evidence="6" id="KW-1185">Reference proteome</keyword>
<dbReference type="Pfam" id="PF13545">
    <property type="entry name" value="HTH_Crp_2"/>
    <property type="match status" value="1"/>
</dbReference>
<gene>
    <name evidence="5" type="ORF">FHT02_000025</name>
</gene>
<evidence type="ECO:0000259" key="4">
    <source>
        <dbReference type="PROSITE" id="PS51063"/>
    </source>
</evidence>
<dbReference type="EMBL" id="JACIJF010000001">
    <property type="protein sequence ID" value="MBB5708819.1"/>
    <property type="molecule type" value="Genomic_DNA"/>
</dbReference>
<evidence type="ECO:0000256" key="3">
    <source>
        <dbReference type="ARBA" id="ARBA00023163"/>
    </source>
</evidence>
<sequence length="240" mass="27476">MIDKHLLKLRARDDISADEEAAIRSALGETIMLPADHTFISPGTLLEHSTLVLDGIVCRYKDLSNGQRQITELHVAGDFADLHSFTLQYLDHSVMTLTPCRIVRMPHKALTAITEQYPHLTRVYWFSTNLDAAIHREWELSLGRRSAIQRIAHLFCEMQLRLSIVGLASERHFDLPVTQAVLAECLGLTPVHVNRVLKELRETGLLEFRSGRVTILDLRALRNMADFDPTYLYLERKRPR</sequence>
<dbReference type="CDD" id="cd00038">
    <property type="entry name" value="CAP_ED"/>
    <property type="match status" value="1"/>
</dbReference>
<evidence type="ECO:0000313" key="6">
    <source>
        <dbReference type="Proteomes" id="UP000527143"/>
    </source>
</evidence>
<accession>A0A840Y9U3</accession>
<keyword evidence="3" id="KW-0804">Transcription</keyword>
<dbReference type="InterPro" id="IPR000595">
    <property type="entry name" value="cNMP-bd_dom"/>
</dbReference>
<dbReference type="AlphaFoldDB" id="A0A840Y9U3"/>
<comment type="caution">
    <text evidence="5">The sequence shown here is derived from an EMBL/GenBank/DDBJ whole genome shotgun (WGS) entry which is preliminary data.</text>
</comment>
<dbReference type="PROSITE" id="PS51063">
    <property type="entry name" value="HTH_CRP_2"/>
    <property type="match status" value="1"/>
</dbReference>
<dbReference type="InterPro" id="IPR036390">
    <property type="entry name" value="WH_DNA-bd_sf"/>
</dbReference>
<dbReference type="RefSeq" id="WP_184083031.1">
    <property type="nucleotide sequence ID" value="NZ_JACIJF010000001.1"/>
</dbReference>
<organism evidence="5 6">
    <name type="scientific">Sphingomonas xinjiangensis</name>
    <dbReference type="NCBI Taxonomy" id="643568"/>
    <lineage>
        <taxon>Bacteria</taxon>
        <taxon>Pseudomonadati</taxon>
        <taxon>Pseudomonadota</taxon>
        <taxon>Alphaproteobacteria</taxon>
        <taxon>Sphingomonadales</taxon>
        <taxon>Sphingomonadaceae</taxon>
        <taxon>Sphingomonas</taxon>
    </lineage>
</organism>
<keyword evidence="2" id="KW-0238">DNA-binding</keyword>
<dbReference type="GO" id="GO:0006355">
    <property type="term" value="P:regulation of DNA-templated transcription"/>
    <property type="evidence" value="ECO:0007669"/>
    <property type="project" value="InterPro"/>
</dbReference>
<dbReference type="Gene3D" id="1.10.10.10">
    <property type="entry name" value="Winged helix-like DNA-binding domain superfamily/Winged helix DNA-binding domain"/>
    <property type="match status" value="1"/>
</dbReference>
<dbReference type="Gene3D" id="2.60.120.10">
    <property type="entry name" value="Jelly Rolls"/>
    <property type="match status" value="1"/>
</dbReference>
<name>A0A840Y9U3_9SPHN</name>
<dbReference type="SMART" id="SM00419">
    <property type="entry name" value="HTH_CRP"/>
    <property type="match status" value="1"/>
</dbReference>
<dbReference type="Proteomes" id="UP000527143">
    <property type="component" value="Unassembled WGS sequence"/>
</dbReference>
<dbReference type="InterPro" id="IPR014710">
    <property type="entry name" value="RmlC-like_jellyroll"/>
</dbReference>